<evidence type="ECO:0008006" key="4">
    <source>
        <dbReference type="Google" id="ProtNLM"/>
    </source>
</evidence>
<gene>
    <name evidence="2" type="ORF">M011DRAFT_467072</name>
</gene>
<protein>
    <recommendedName>
        <fullName evidence="4">Carbohydrate-binding module family 18 protein</fullName>
    </recommendedName>
</protein>
<evidence type="ECO:0000313" key="2">
    <source>
        <dbReference type="EMBL" id="KAF2748034.1"/>
    </source>
</evidence>
<dbReference type="Proteomes" id="UP000799440">
    <property type="component" value="Unassembled WGS sequence"/>
</dbReference>
<dbReference type="EMBL" id="MU006570">
    <property type="protein sequence ID" value="KAF2748034.1"/>
    <property type="molecule type" value="Genomic_DNA"/>
</dbReference>
<keyword evidence="3" id="KW-1185">Reference proteome</keyword>
<sequence length="104" mass="11004">MKLTALFIAGLAAFVTGTPINEAANIDTANVPADARLPNIDVSSLDAAHANASVNAVASGNCNFCDDYFNNCHKGCWWYSGCTIICRCKTMAQFGCKECGWGCS</sequence>
<proteinExistence type="predicted"/>
<feature type="chain" id="PRO_5025340502" description="Carbohydrate-binding module family 18 protein" evidence="1">
    <location>
        <begin position="18"/>
        <end position="104"/>
    </location>
</feature>
<evidence type="ECO:0000313" key="3">
    <source>
        <dbReference type="Proteomes" id="UP000799440"/>
    </source>
</evidence>
<dbReference type="AlphaFoldDB" id="A0A6A6VE73"/>
<organism evidence="2 3">
    <name type="scientific">Sporormia fimetaria CBS 119925</name>
    <dbReference type="NCBI Taxonomy" id="1340428"/>
    <lineage>
        <taxon>Eukaryota</taxon>
        <taxon>Fungi</taxon>
        <taxon>Dikarya</taxon>
        <taxon>Ascomycota</taxon>
        <taxon>Pezizomycotina</taxon>
        <taxon>Dothideomycetes</taxon>
        <taxon>Pleosporomycetidae</taxon>
        <taxon>Pleosporales</taxon>
        <taxon>Sporormiaceae</taxon>
        <taxon>Sporormia</taxon>
    </lineage>
</organism>
<evidence type="ECO:0000256" key="1">
    <source>
        <dbReference type="SAM" id="SignalP"/>
    </source>
</evidence>
<reference evidence="2" key="1">
    <citation type="journal article" date="2020" name="Stud. Mycol.">
        <title>101 Dothideomycetes genomes: a test case for predicting lifestyles and emergence of pathogens.</title>
        <authorList>
            <person name="Haridas S."/>
            <person name="Albert R."/>
            <person name="Binder M."/>
            <person name="Bloem J."/>
            <person name="Labutti K."/>
            <person name="Salamov A."/>
            <person name="Andreopoulos B."/>
            <person name="Baker S."/>
            <person name="Barry K."/>
            <person name="Bills G."/>
            <person name="Bluhm B."/>
            <person name="Cannon C."/>
            <person name="Castanera R."/>
            <person name="Culley D."/>
            <person name="Daum C."/>
            <person name="Ezra D."/>
            <person name="Gonzalez J."/>
            <person name="Henrissat B."/>
            <person name="Kuo A."/>
            <person name="Liang C."/>
            <person name="Lipzen A."/>
            <person name="Lutzoni F."/>
            <person name="Magnuson J."/>
            <person name="Mondo S."/>
            <person name="Nolan M."/>
            <person name="Ohm R."/>
            <person name="Pangilinan J."/>
            <person name="Park H.-J."/>
            <person name="Ramirez L."/>
            <person name="Alfaro M."/>
            <person name="Sun H."/>
            <person name="Tritt A."/>
            <person name="Yoshinaga Y."/>
            <person name="Zwiers L.-H."/>
            <person name="Turgeon B."/>
            <person name="Goodwin S."/>
            <person name="Spatafora J."/>
            <person name="Crous P."/>
            <person name="Grigoriev I."/>
        </authorList>
    </citation>
    <scope>NUCLEOTIDE SEQUENCE</scope>
    <source>
        <strain evidence="2">CBS 119925</strain>
    </source>
</reference>
<feature type="signal peptide" evidence="1">
    <location>
        <begin position="1"/>
        <end position="17"/>
    </location>
</feature>
<accession>A0A6A6VE73</accession>
<name>A0A6A6VE73_9PLEO</name>
<keyword evidence="1" id="KW-0732">Signal</keyword>